<dbReference type="PANTHER" id="PTHR14000:SF6">
    <property type="entry name" value="OS02G0631200 PROTEIN"/>
    <property type="match status" value="1"/>
</dbReference>
<dbReference type="CDD" id="cd00167">
    <property type="entry name" value="SANT"/>
    <property type="match status" value="1"/>
</dbReference>
<name>A0ABR2S936_9ROSI</name>
<accession>A0ABR2S936</accession>
<dbReference type="Proteomes" id="UP001396334">
    <property type="component" value="Unassembled WGS sequence"/>
</dbReference>
<dbReference type="PANTHER" id="PTHR14000">
    <property type="entry name" value="FINGER CCCH DOMAIN PROTEIN, PUTATIVE (DUF3755)-RELATED"/>
    <property type="match status" value="1"/>
</dbReference>
<dbReference type="EMBL" id="JBBPBN010000016">
    <property type="protein sequence ID" value="KAK9021548.1"/>
    <property type="molecule type" value="Genomic_DNA"/>
</dbReference>
<organism evidence="1 2">
    <name type="scientific">Hibiscus sabdariffa</name>
    <name type="common">roselle</name>
    <dbReference type="NCBI Taxonomy" id="183260"/>
    <lineage>
        <taxon>Eukaryota</taxon>
        <taxon>Viridiplantae</taxon>
        <taxon>Streptophyta</taxon>
        <taxon>Embryophyta</taxon>
        <taxon>Tracheophyta</taxon>
        <taxon>Spermatophyta</taxon>
        <taxon>Magnoliopsida</taxon>
        <taxon>eudicotyledons</taxon>
        <taxon>Gunneridae</taxon>
        <taxon>Pentapetalae</taxon>
        <taxon>rosids</taxon>
        <taxon>malvids</taxon>
        <taxon>Malvales</taxon>
        <taxon>Malvaceae</taxon>
        <taxon>Malvoideae</taxon>
        <taxon>Hibiscus</taxon>
    </lineage>
</organism>
<dbReference type="InterPro" id="IPR001005">
    <property type="entry name" value="SANT/Myb"/>
</dbReference>
<dbReference type="InterPro" id="IPR022228">
    <property type="entry name" value="DUF3755"/>
</dbReference>
<comment type="caution">
    <text evidence="1">The sequence shown here is derived from an EMBL/GenBank/DDBJ whole genome shotgun (WGS) entry which is preliminary data.</text>
</comment>
<keyword evidence="2" id="KW-1185">Reference proteome</keyword>
<sequence>MNQQAVSFQSAAMDSSSEMIPMSGYFAPAMNFARNSGILTTSPNLIESGNSSGSSPLLDSVTGLKQDSGLTVEWSVDELYILKDGVERYKKEPNILKYIKIAAMLPDKTVRDVALRCRWMQRKRKKPEELNLGKKVNSRKDKLVESSSKMNIPSSVPQSMSAYSLMMHHLVQNERIPSEAVAFGYCESVNILHDNLQLKLQDNINLFVHAKNNITTMINELLLSTVTSCSMRDMPGLMRHMLPLPVSVNEDLANSMLHRATQVPISFSNYFHMFLMIPLYAPVSDDDSRLTKRDQSEAGAKVLIRNH</sequence>
<dbReference type="Pfam" id="PF12579">
    <property type="entry name" value="DUF3755"/>
    <property type="match status" value="1"/>
</dbReference>
<evidence type="ECO:0000313" key="1">
    <source>
        <dbReference type="EMBL" id="KAK9021548.1"/>
    </source>
</evidence>
<evidence type="ECO:0000313" key="2">
    <source>
        <dbReference type="Proteomes" id="UP001396334"/>
    </source>
</evidence>
<gene>
    <name evidence="1" type="ORF">V6N11_011535</name>
</gene>
<reference evidence="1 2" key="1">
    <citation type="journal article" date="2024" name="G3 (Bethesda)">
        <title>Genome assembly of Hibiscus sabdariffa L. provides insights into metabolisms of medicinal natural products.</title>
        <authorList>
            <person name="Kim T."/>
        </authorList>
    </citation>
    <scope>NUCLEOTIDE SEQUENCE [LARGE SCALE GENOMIC DNA]</scope>
    <source>
        <strain evidence="1">TK-2024</strain>
        <tissue evidence="1">Old leaves</tissue>
    </source>
</reference>
<proteinExistence type="predicted"/>
<protein>
    <submittedName>
        <fullName evidence="1">Uncharacterized protein</fullName>
    </submittedName>
</protein>